<organism evidence="3 4">
    <name type="scientific">Candidatus Lucifugimonas marina</name>
    <dbReference type="NCBI Taxonomy" id="3038979"/>
    <lineage>
        <taxon>Bacteria</taxon>
        <taxon>Bacillati</taxon>
        <taxon>Chloroflexota</taxon>
        <taxon>Dehalococcoidia</taxon>
        <taxon>SAR202 cluster</taxon>
        <taxon>Candidatus Lucifugimonadales</taxon>
        <taxon>Candidatus Lucifugimonadaceae</taxon>
        <taxon>Candidatus Lucifugimonas</taxon>
    </lineage>
</organism>
<reference evidence="4 5" key="1">
    <citation type="submission" date="2019-11" db="EMBL/GenBank/DDBJ databases">
        <authorList>
            <person name="Cho J.-C."/>
        </authorList>
    </citation>
    <scope>NUCLEOTIDE SEQUENCE [LARGE SCALE GENOMIC DNA]</scope>
    <source>
        <strain evidence="3 4">JH1073</strain>
        <strain evidence="2 5">JH702</strain>
    </source>
</reference>
<accession>A0AAJ5ZL41</accession>
<keyword evidence="4" id="KW-1185">Reference proteome</keyword>
<dbReference type="EMBL" id="WMBE01000003">
    <property type="protein sequence ID" value="MDG0867449.1"/>
    <property type="molecule type" value="Genomic_DNA"/>
</dbReference>
<name>A0AAJ5ZL41_9CHLR</name>
<proteinExistence type="predicted"/>
<sequence>MARNVPGEPYTRISAEEADEMVNSGGATVIDVRRDDEYAGGHVKGALWIPVDDVIPRYAEIPEEGKLLFICEVGARSGLAAEYAAAMGADSDRLYNIEDGTGTWIQKGLPYSTGDEK</sequence>
<dbReference type="RefSeq" id="WP_342825825.1">
    <property type="nucleotide sequence ID" value="NZ_CP046146.1"/>
</dbReference>
<reference evidence="4" key="3">
    <citation type="submission" date="2023-06" db="EMBL/GenBank/DDBJ databases">
        <title>Pangenomics reveal diversification of enzyme families and niche specialization in globally abundant SAR202 bacteria.</title>
        <authorList>
            <person name="Saw J.H.W."/>
        </authorList>
    </citation>
    <scope>NUCLEOTIDE SEQUENCE [LARGE SCALE GENOMIC DNA]</scope>
    <source>
        <strain evidence="4">JH1073</strain>
    </source>
</reference>
<evidence type="ECO:0000259" key="1">
    <source>
        <dbReference type="PROSITE" id="PS50206"/>
    </source>
</evidence>
<dbReference type="AlphaFoldDB" id="A0AAJ5ZL41"/>
<feature type="domain" description="Rhodanese" evidence="1">
    <location>
        <begin position="23"/>
        <end position="113"/>
    </location>
</feature>
<gene>
    <name evidence="2" type="ORF">GKO46_10265</name>
    <name evidence="3" type="ORF">GKO48_11275</name>
</gene>
<protein>
    <recommendedName>
        <fullName evidence="1">Rhodanese domain-containing protein</fullName>
    </recommendedName>
</protein>
<dbReference type="PANTHER" id="PTHR43031:SF1">
    <property type="entry name" value="PYRIDINE NUCLEOTIDE-DISULPHIDE OXIDOREDUCTASE"/>
    <property type="match status" value="1"/>
</dbReference>
<dbReference type="InterPro" id="IPR050229">
    <property type="entry name" value="GlpE_sulfurtransferase"/>
</dbReference>
<dbReference type="InterPro" id="IPR001763">
    <property type="entry name" value="Rhodanese-like_dom"/>
</dbReference>
<evidence type="ECO:0000313" key="5">
    <source>
        <dbReference type="Proteomes" id="UP001321249"/>
    </source>
</evidence>
<evidence type="ECO:0000313" key="2">
    <source>
        <dbReference type="EMBL" id="MDG0867449.1"/>
    </source>
</evidence>
<reference evidence="3" key="2">
    <citation type="journal article" date="2023" name="Nat. Commun.">
        <title>Cultivation of marine bacteria of the SAR202 clade.</title>
        <authorList>
            <person name="Lim Y."/>
            <person name="Seo J.H."/>
            <person name="Giovannoni S.J."/>
            <person name="Kang I."/>
            <person name="Cho J.C."/>
        </authorList>
    </citation>
    <scope>NUCLEOTIDE SEQUENCE</scope>
    <source>
        <strain evidence="3">JH1073</strain>
    </source>
</reference>
<dbReference type="SUPFAM" id="SSF52821">
    <property type="entry name" value="Rhodanese/Cell cycle control phosphatase"/>
    <property type="match status" value="1"/>
</dbReference>
<dbReference type="Proteomes" id="UP001321249">
    <property type="component" value="Unassembled WGS sequence"/>
</dbReference>
<dbReference type="Pfam" id="PF00581">
    <property type="entry name" value="Rhodanese"/>
    <property type="match status" value="1"/>
</dbReference>
<evidence type="ECO:0000313" key="4">
    <source>
        <dbReference type="Proteomes" id="UP001219901"/>
    </source>
</evidence>
<dbReference type="Proteomes" id="UP001219901">
    <property type="component" value="Chromosome"/>
</dbReference>
<evidence type="ECO:0000313" key="3">
    <source>
        <dbReference type="EMBL" id="WFG40173.1"/>
    </source>
</evidence>
<dbReference type="Gene3D" id="3.40.250.10">
    <property type="entry name" value="Rhodanese-like domain"/>
    <property type="match status" value="1"/>
</dbReference>
<dbReference type="InterPro" id="IPR036873">
    <property type="entry name" value="Rhodanese-like_dom_sf"/>
</dbReference>
<dbReference type="SMART" id="SM00450">
    <property type="entry name" value="RHOD"/>
    <property type="match status" value="1"/>
</dbReference>
<dbReference type="CDD" id="cd00158">
    <property type="entry name" value="RHOD"/>
    <property type="match status" value="1"/>
</dbReference>
<dbReference type="PROSITE" id="PS50206">
    <property type="entry name" value="RHODANESE_3"/>
    <property type="match status" value="1"/>
</dbReference>
<dbReference type="PANTHER" id="PTHR43031">
    <property type="entry name" value="FAD-DEPENDENT OXIDOREDUCTASE"/>
    <property type="match status" value="1"/>
</dbReference>
<dbReference type="EMBL" id="CP046147">
    <property type="protein sequence ID" value="WFG40173.1"/>
    <property type="molecule type" value="Genomic_DNA"/>
</dbReference>